<keyword evidence="3" id="KW-0812">Transmembrane</keyword>
<keyword evidence="2" id="KW-0178">Competence</keyword>
<dbReference type="GO" id="GO:0030420">
    <property type="term" value="P:establishment of competence for transformation"/>
    <property type="evidence" value="ECO:0007669"/>
    <property type="project" value="UniProtKB-KW"/>
</dbReference>
<evidence type="ECO:0000313" key="6">
    <source>
        <dbReference type="Proteomes" id="UP000198956"/>
    </source>
</evidence>
<dbReference type="GeneID" id="97142651"/>
<dbReference type="EMBL" id="FNDE01000012">
    <property type="protein sequence ID" value="SDH11636.1"/>
    <property type="molecule type" value="Genomic_DNA"/>
</dbReference>
<evidence type="ECO:0000313" key="5">
    <source>
        <dbReference type="EMBL" id="SDH11636.1"/>
    </source>
</evidence>
<sequence length="155" mass="17545">MERFSDEKGITLLEVLAAIVIFSICLLLFNVYFVNSFSTVKRQDSQLVAMNIARQVAEQWKTGNGSLELGTDTLRSTYKDIHAHKNDWLDDKGMPVERQLSTVTLNGITYQPSITIEPFEENDQLYIIKVTIKKQNDDKVLATLHTAIANPQKGE</sequence>
<keyword evidence="3" id="KW-0472">Membrane</keyword>
<dbReference type="EMBL" id="CP080764">
    <property type="protein sequence ID" value="QYY42123.1"/>
    <property type="molecule type" value="Genomic_DNA"/>
</dbReference>
<dbReference type="InterPro" id="IPR012902">
    <property type="entry name" value="N_methyl_site"/>
</dbReference>
<reference evidence="5 6" key="1">
    <citation type="submission" date="2016-10" db="EMBL/GenBank/DDBJ databases">
        <authorList>
            <person name="de Groot N.N."/>
        </authorList>
    </citation>
    <scope>NUCLEOTIDE SEQUENCE [LARGE SCALE GENOMIC DNA]</scope>
    <source>
        <strain evidence="5 6">L 420-91</strain>
    </source>
</reference>
<accession>A0A1G7ZSW0</accession>
<evidence type="ECO:0000256" key="3">
    <source>
        <dbReference type="SAM" id="Phobius"/>
    </source>
</evidence>
<dbReference type="Proteomes" id="UP000826616">
    <property type="component" value="Chromosome"/>
</dbReference>
<evidence type="ECO:0000313" key="7">
    <source>
        <dbReference type="Proteomes" id="UP000826616"/>
    </source>
</evidence>
<dbReference type="AlphaFoldDB" id="A0A1G7ZSW0"/>
<gene>
    <name evidence="4" type="ORF">K3F53_14815</name>
    <name evidence="5" type="ORF">SAMN04489735_101223</name>
</gene>
<dbReference type="GO" id="GO:0009986">
    <property type="term" value="C:cell surface"/>
    <property type="evidence" value="ECO:0007669"/>
    <property type="project" value="UniProtKB-SubCell"/>
</dbReference>
<dbReference type="Proteomes" id="UP000198956">
    <property type="component" value="Unassembled WGS sequence"/>
</dbReference>
<evidence type="ECO:0000256" key="1">
    <source>
        <dbReference type="ARBA" id="ARBA00004241"/>
    </source>
</evidence>
<evidence type="ECO:0000256" key="2">
    <source>
        <dbReference type="ARBA" id="ARBA00023287"/>
    </source>
</evidence>
<dbReference type="Pfam" id="PF07963">
    <property type="entry name" value="N_methyl"/>
    <property type="match status" value="1"/>
</dbReference>
<proteinExistence type="predicted"/>
<protein>
    <submittedName>
        <fullName evidence="5">Prepilin-type N-terminal cleavage/methylation domain-containing protein</fullName>
    </submittedName>
</protein>
<dbReference type="OrthoDB" id="2680521at2"/>
<reference evidence="4 7" key="2">
    <citation type="submission" date="2021-08" db="EMBL/GenBank/DDBJ databases">
        <title>Complete genome sequence of the strain Aneurinibacillus thermoaerophilus CCM 8960.</title>
        <authorList>
            <person name="Musilova J."/>
            <person name="Kourilova X."/>
            <person name="Pernicova I."/>
            <person name="Bezdicek M."/>
            <person name="Lengerova M."/>
            <person name="Obruca S."/>
            <person name="Sedlar K."/>
        </authorList>
    </citation>
    <scope>NUCLEOTIDE SEQUENCE [LARGE SCALE GENOMIC DNA]</scope>
    <source>
        <strain evidence="4 7">CCM 8960</strain>
    </source>
</reference>
<keyword evidence="7" id="KW-1185">Reference proteome</keyword>
<organism evidence="5 6">
    <name type="scientific">Aneurinibacillus thermoaerophilus</name>
    <dbReference type="NCBI Taxonomy" id="143495"/>
    <lineage>
        <taxon>Bacteria</taxon>
        <taxon>Bacillati</taxon>
        <taxon>Bacillota</taxon>
        <taxon>Bacilli</taxon>
        <taxon>Bacillales</taxon>
        <taxon>Paenibacillaceae</taxon>
        <taxon>Aneurinibacillus group</taxon>
        <taxon>Aneurinibacillus</taxon>
    </lineage>
</organism>
<name>A0A1G7ZSW0_ANETH</name>
<evidence type="ECO:0000313" key="4">
    <source>
        <dbReference type="EMBL" id="QYY42123.1"/>
    </source>
</evidence>
<comment type="subcellular location">
    <subcellularLocation>
        <location evidence="1">Cell surface</location>
    </subcellularLocation>
</comment>
<feature type="transmembrane region" description="Helical" evidence="3">
    <location>
        <begin position="12"/>
        <end position="33"/>
    </location>
</feature>
<keyword evidence="3" id="KW-1133">Transmembrane helix</keyword>
<dbReference type="RefSeq" id="WP_057897878.1">
    <property type="nucleotide sequence ID" value="NZ_CP080764.1"/>
</dbReference>
<dbReference type="NCBIfam" id="TIGR02532">
    <property type="entry name" value="IV_pilin_GFxxxE"/>
    <property type="match status" value="1"/>
</dbReference>